<evidence type="ECO:0000313" key="1">
    <source>
        <dbReference type="EMBL" id="EEF22279.1"/>
    </source>
</evidence>
<evidence type="ECO:0000313" key="2">
    <source>
        <dbReference type="Proteomes" id="UP000008311"/>
    </source>
</evidence>
<dbReference type="AlphaFoldDB" id="B9TPD4"/>
<organism evidence="1 2">
    <name type="scientific">Ricinus communis</name>
    <name type="common">Castor bean</name>
    <dbReference type="NCBI Taxonomy" id="3988"/>
    <lineage>
        <taxon>Eukaryota</taxon>
        <taxon>Viridiplantae</taxon>
        <taxon>Streptophyta</taxon>
        <taxon>Embryophyta</taxon>
        <taxon>Tracheophyta</taxon>
        <taxon>Spermatophyta</taxon>
        <taxon>Magnoliopsida</taxon>
        <taxon>eudicotyledons</taxon>
        <taxon>Gunneridae</taxon>
        <taxon>Pentapetalae</taxon>
        <taxon>rosids</taxon>
        <taxon>fabids</taxon>
        <taxon>Malpighiales</taxon>
        <taxon>Euphorbiaceae</taxon>
        <taxon>Acalyphoideae</taxon>
        <taxon>Acalypheae</taxon>
        <taxon>Ricinus</taxon>
    </lineage>
</organism>
<dbReference type="InParanoid" id="B9TPD4"/>
<dbReference type="EMBL" id="EQ995396">
    <property type="protein sequence ID" value="EEF22279.1"/>
    <property type="molecule type" value="Genomic_DNA"/>
</dbReference>
<proteinExistence type="predicted"/>
<keyword evidence="2" id="KW-1185">Reference proteome</keyword>
<protein>
    <submittedName>
        <fullName evidence="1">Uncharacterized protein</fullName>
    </submittedName>
</protein>
<accession>B9TPD4</accession>
<reference evidence="2" key="1">
    <citation type="journal article" date="2010" name="Nat. Biotechnol.">
        <title>Draft genome sequence of the oilseed species Ricinus communis.</title>
        <authorList>
            <person name="Chan A.P."/>
            <person name="Crabtree J."/>
            <person name="Zhao Q."/>
            <person name="Lorenzi H."/>
            <person name="Orvis J."/>
            <person name="Puiu D."/>
            <person name="Melake-Berhan A."/>
            <person name="Jones K.M."/>
            <person name="Redman J."/>
            <person name="Chen G."/>
            <person name="Cahoon E.B."/>
            <person name="Gedil M."/>
            <person name="Stanke M."/>
            <person name="Haas B.J."/>
            <person name="Wortman J.R."/>
            <person name="Fraser-Liggett C.M."/>
            <person name="Ravel J."/>
            <person name="Rabinowicz P.D."/>
        </authorList>
    </citation>
    <scope>NUCLEOTIDE SEQUENCE [LARGE SCALE GENOMIC DNA]</scope>
    <source>
        <strain evidence="2">cv. Hale</strain>
    </source>
</reference>
<name>B9TPD4_RICCO</name>
<gene>
    <name evidence="1" type="ORF">RCOM_2015870</name>
</gene>
<feature type="non-terminal residue" evidence="1">
    <location>
        <position position="111"/>
    </location>
</feature>
<dbReference type="Proteomes" id="UP000008311">
    <property type="component" value="Unassembled WGS sequence"/>
</dbReference>
<sequence>MAPLMENRKGISDQLRAVSYPGPALVPATPWLGNEGPGAPSVAAVRKGPSVYLKLVAGKANAMYAIWSRFGNQWRFAVAPASRVDWAVPDDAKLGAADAIVVSAVDRLGNE</sequence>